<dbReference type="Gene3D" id="3.40.50.300">
    <property type="entry name" value="P-loop containing nucleotide triphosphate hydrolases"/>
    <property type="match status" value="1"/>
</dbReference>
<evidence type="ECO:0000313" key="6">
    <source>
        <dbReference type="EMBL" id="ODV57676.1"/>
    </source>
</evidence>
<dbReference type="PROSITE" id="PS00211">
    <property type="entry name" value="ABC_TRANSPORTER_1"/>
    <property type="match status" value="1"/>
</dbReference>
<comment type="caution">
    <text evidence="6">The sequence shown here is derived from an EMBL/GenBank/DDBJ whole genome shotgun (WGS) entry which is preliminary data.</text>
</comment>
<dbReference type="PANTHER" id="PTHR43776:SF7">
    <property type="entry name" value="D,D-DIPEPTIDE TRANSPORT ATP-BINDING PROTEIN DDPF-RELATED"/>
    <property type="match status" value="1"/>
</dbReference>
<keyword evidence="3" id="KW-0547">Nucleotide-binding</keyword>
<dbReference type="Proteomes" id="UP000094784">
    <property type="component" value="Unassembled WGS sequence"/>
</dbReference>
<dbReference type="GO" id="GO:0016887">
    <property type="term" value="F:ATP hydrolysis activity"/>
    <property type="evidence" value="ECO:0007669"/>
    <property type="project" value="InterPro"/>
</dbReference>
<proteinExistence type="inferred from homology"/>
<reference evidence="6 7" key="1">
    <citation type="submission" date="2016-09" db="EMBL/GenBank/DDBJ databases">
        <title>Draft genome sequence of the soil isolate, Lysinibacillus fusiformis M5, a potential hypoxanthine producer.</title>
        <authorList>
            <person name="Gallegos-Monterrosa R."/>
            <person name="Maroti G."/>
            <person name="Balint B."/>
            <person name="Kovacs A.T."/>
        </authorList>
    </citation>
    <scope>NUCLEOTIDE SEQUENCE [LARGE SCALE GENOMIC DNA]</scope>
    <source>
        <strain evidence="6 7">M5</strain>
    </source>
</reference>
<dbReference type="PANTHER" id="PTHR43776">
    <property type="entry name" value="TRANSPORT ATP-BINDING PROTEIN"/>
    <property type="match status" value="1"/>
</dbReference>
<gene>
    <name evidence="6" type="ORF">BG258_08150</name>
</gene>
<dbReference type="InterPro" id="IPR003593">
    <property type="entry name" value="AAA+_ATPase"/>
</dbReference>
<dbReference type="AlphaFoldDB" id="A0A1E4RB63"/>
<dbReference type="CDD" id="cd03257">
    <property type="entry name" value="ABC_NikE_OppD_transporters"/>
    <property type="match status" value="1"/>
</dbReference>
<dbReference type="PROSITE" id="PS50893">
    <property type="entry name" value="ABC_TRANSPORTER_2"/>
    <property type="match status" value="1"/>
</dbReference>
<dbReference type="RefSeq" id="WP_069483302.1">
    <property type="nucleotide sequence ID" value="NZ_KV766182.1"/>
</dbReference>
<dbReference type="GO" id="GO:0055085">
    <property type="term" value="P:transmembrane transport"/>
    <property type="evidence" value="ECO:0007669"/>
    <property type="project" value="UniProtKB-ARBA"/>
</dbReference>
<evidence type="ECO:0000259" key="5">
    <source>
        <dbReference type="PROSITE" id="PS50893"/>
    </source>
</evidence>
<dbReference type="InterPro" id="IPR013563">
    <property type="entry name" value="Oligopep_ABC_C"/>
</dbReference>
<evidence type="ECO:0000313" key="7">
    <source>
        <dbReference type="Proteomes" id="UP000094784"/>
    </source>
</evidence>
<dbReference type="FunFam" id="3.40.50.300:FF:000016">
    <property type="entry name" value="Oligopeptide ABC transporter ATP-binding component"/>
    <property type="match status" value="1"/>
</dbReference>
<dbReference type="InterPro" id="IPR017871">
    <property type="entry name" value="ABC_transporter-like_CS"/>
</dbReference>
<dbReference type="Pfam" id="PF08352">
    <property type="entry name" value="oligo_HPY"/>
    <property type="match status" value="1"/>
</dbReference>
<dbReference type="SMART" id="SM00382">
    <property type="entry name" value="AAA"/>
    <property type="match status" value="1"/>
</dbReference>
<sequence length="317" mass="36243">MLVSEKEIVLEVKNLTVDFGKGKHKFTAIDDVSFHIFKGETFGLVGESGSGKTTIGRSIMRINEVTEGQILYHGKTIHGKIPKDWDREITQKIQMIFQDPMASLNERAKVDYIVAEGLYPSKKYKDEAERQEKVRKALLNVGLLPEFSNRFPHEFSGGQRQRIGIARALVMEPEFIIADEPISALDVSIRAQVLNLLANLQRQNHLTFLFIAHDLSVVRFITDRTAVIYKGKIVELAETEQLFTHPLHPYTRALLSAVPEPNPYKEREKIVEIYDPTQHRYADSPPSFVEIEDGHFILANEEELTVYRTSLKREVNE</sequence>
<dbReference type="EMBL" id="MECQ01000001">
    <property type="protein sequence ID" value="ODV57676.1"/>
    <property type="molecule type" value="Genomic_DNA"/>
</dbReference>
<evidence type="ECO:0000256" key="4">
    <source>
        <dbReference type="ARBA" id="ARBA00022840"/>
    </source>
</evidence>
<dbReference type="InterPro" id="IPR027417">
    <property type="entry name" value="P-loop_NTPase"/>
</dbReference>
<accession>A0A1E4RB63</accession>
<dbReference type="SUPFAM" id="SSF52540">
    <property type="entry name" value="P-loop containing nucleoside triphosphate hydrolases"/>
    <property type="match status" value="1"/>
</dbReference>
<evidence type="ECO:0000256" key="1">
    <source>
        <dbReference type="ARBA" id="ARBA00005417"/>
    </source>
</evidence>
<name>A0A1E4RB63_9BACI</name>
<dbReference type="Pfam" id="PF00005">
    <property type="entry name" value="ABC_tran"/>
    <property type="match status" value="1"/>
</dbReference>
<dbReference type="InterPro" id="IPR050319">
    <property type="entry name" value="ABC_transp_ATP-bind"/>
</dbReference>
<evidence type="ECO:0000256" key="2">
    <source>
        <dbReference type="ARBA" id="ARBA00022448"/>
    </source>
</evidence>
<keyword evidence="4 6" id="KW-0067">ATP-binding</keyword>
<organism evidence="6 7">
    <name type="scientific">Lysinibacillus fusiformis</name>
    <dbReference type="NCBI Taxonomy" id="28031"/>
    <lineage>
        <taxon>Bacteria</taxon>
        <taxon>Bacillati</taxon>
        <taxon>Bacillota</taxon>
        <taxon>Bacilli</taxon>
        <taxon>Bacillales</taxon>
        <taxon>Bacillaceae</taxon>
        <taxon>Lysinibacillus</taxon>
    </lineage>
</organism>
<keyword evidence="2" id="KW-0813">Transport</keyword>
<dbReference type="GO" id="GO:0005524">
    <property type="term" value="F:ATP binding"/>
    <property type="evidence" value="ECO:0007669"/>
    <property type="project" value="UniProtKB-KW"/>
</dbReference>
<comment type="similarity">
    <text evidence="1">Belongs to the ABC transporter superfamily.</text>
</comment>
<dbReference type="GO" id="GO:0015833">
    <property type="term" value="P:peptide transport"/>
    <property type="evidence" value="ECO:0007669"/>
    <property type="project" value="InterPro"/>
</dbReference>
<feature type="domain" description="ABC transporter" evidence="5">
    <location>
        <begin position="10"/>
        <end position="255"/>
    </location>
</feature>
<dbReference type="InterPro" id="IPR003439">
    <property type="entry name" value="ABC_transporter-like_ATP-bd"/>
</dbReference>
<protein>
    <submittedName>
        <fullName evidence="6">Peptide ABC transporter ATP-binding protein</fullName>
    </submittedName>
</protein>
<evidence type="ECO:0000256" key="3">
    <source>
        <dbReference type="ARBA" id="ARBA00022741"/>
    </source>
</evidence>